<dbReference type="Proteomes" id="UP000622580">
    <property type="component" value="Unassembled WGS sequence"/>
</dbReference>
<dbReference type="Pfam" id="PF06516">
    <property type="entry name" value="NUP"/>
    <property type="match status" value="1"/>
</dbReference>
<keyword evidence="1" id="KW-0732">Signal</keyword>
<gene>
    <name evidence="2" type="ORF">JKL49_03995</name>
</gene>
<dbReference type="AlphaFoldDB" id="A0A941HVF4"/>
<accession>A0A941HVF4</accession>
<proteinExistence type="predicted"/>
<evidence type="ECO:0000256" key="1">
    <source>
        <dbReference type="SAM" id="SignalP"/>
    </source>
</evidence>
<dbReference type="RefSeq" id="WP_215338418.1">
    <property type="nucleotide sequence ID" value="NZ_JAGSGD010000001.1"/>
</dbReference>
<comment type="caution">
    <text evidence="2">The sequence shown here is derived from an EMBL/GenBank/DDBJ whole genome shotgun (WGS) entry which is preliminary data.</text>
</comment>
<feature type="chain" id="PRO_5037736500" evidence="1">
    <location>
        <begin position="23"/>
        <end position="345"/>
    </location>
</feature>
<dbReference type="PANTHER" id="PTHR38643:SF1">
    <property type="entry name" value="PURINE NUCLEOSIDE PERMEASE C285.05-RELATED"/>
    <property type="match status" value="1"/>
</dbReference>
<dbReference type="PANTHER" id="PTHR38643">
    <property type="entry name" value="PURINE NUCLEOSIDE PERMEASE C285.05-RELATED"/>
    <property type="match status" value="1"/>
</dbReference>
<name>A0A941HVF4_9CAUL</name>
<protein>
    <submittedName>
        <fullName evidence="2">Purine nucleoside permease</fullName>
    </submittedName>
</protein>
<evidence type="ECO:0000313" key="2">
    <source>
        <dbReference type="EMBL" id="MBR7618540.1"/>
    </source>
</evidence>
<sequence>MRRLLILAVTLLACAAPLAAGAAPISIKVVVLTTFESGADTGDRPGEFQFWAERLPLTHTLTVPGIERPVRYSDDGVLGVVTGMRGRARESVAALALDPQLDLTQAYWIVAGIAGVDPRVGSIGSAAWASYVVDADPIFEIDDREAPADWPYGLYSLGAARPGIKGSAAGSSDMVWKLDPQLTNWAFAMTRDIALPDTAVLQKDRAGYPEELTAQRPPFVFLGDALGATRFWHGQRRTQWARDWVKLWTDGQGVFAMTDCEDQGVLDVLSLYGRLGRVDVRRVLVLRTASNYSYEPLGQSQAVRFAEGGALAGFEAAYRVGAPVVKALVAGWDRYATTLPGEAKP</sequence>
<dbReference type="InterPro" id="IPR009486">
    <property type="entry name" value="Pur_nuclsid_perm"/>
</dbReference>
<organism evidence="2 3">
    <name type="scientific">Phenylobacterium glaciei</name>
    <dbReference type="NCBI Taxonomy" id="2803784"/>
    <lineage>
        <taxon>Bacteria</taxon>
        <taxon>Pseudomonadati</taxon>
        <taxon>Pseudomonadota</taxon>
        <taxon>Alphaproteobacteria</taxon>
        <taxon>Caulobacterales</taxon>
        <taxon>Caulobacteraceae</taxon>
        <taxon>Phenylobacterium</taxon>
    </lineage>
</organism>
<reference evidence="2" key="1">
    <citation type="submission" date="2021-04" db="EMBL/GenBank/DDBJ databases">
        <title>Draft genome assembly of strain Phenylobacterium sp. 20VBR1 using MiniION and Illumina platforms.</title>
        <authorList>
            <person name="Thomas F.A."/>
            <person name="Krishnan K.P."/>
            <person name="Sinha R.K."/>
        </authorList>
    </citation>
    <scope>NUCLEOTIDE SEQUENCE</scope>
    <source>
        <strain evidence="2">20VBR1</strain>
    </source>
</reference>
<dbReference type="GO" id="GO:0055085">
    <property type="term" value="P:transmembrane transport"/>
    <property type="evidence" value="ECO:0007669"/>
    <property type="project" value="InterPro"/>
</dbReference>
<feature type="signal peptide" evidence="1">
    <location>
        <begin position="1"/>
        <end position="22"/>
    </location>
</feature>
<dbReference type="EMBL" id="JAGSGD010000001">
    <property type="protein sequence ID" value="MBR7618540.1"/>
    <property type="molecule type" value="Genomic_DNA"/>
</dbReference>
<keyword evidence="3" id="KW-1185">Reference proteome</keyword>
<evidence type="ECO:0000313" key="3">
    <source>
        <dbReference type="Proteomes" id="UP000622580"/>
    </source>
</evidence>
<dbReference type="PIRSF" id="PIRSF013171">
    <property type="entry name" value="Pur_nuclsid_perm"/>
    <property type="match status" value="1"/>
</dbReference>